<dbReference type="STRING" id="497964.CfE428DRAFT_4408"/>
<accession>B4D669</accession>
<dbReference type="AlphaFoldDB" id="B4D669"/>
<dbReference type="Proteomes" id="UP000005824">
    <property type="component" value="Unassembled WGS sequence"/>
</dbReference>
<protein>
    <submittedName>
        <fullName evidence="1">Uncharacterized protein</fullName>
    </submittedName>
</protein>
<evidence type="ECO:0000313" key="1">
    <source>
        <dbReference type="EMBL" id="EDY17978.1"/>
    </source>
</evidence>
<gene>
    <name evidence="1" type="ORF">CfE428DRAFT_4408</name>
</gene>
<keyword evidence="2" id="KW-1185">Reference proteome</keyword>
<reference evidence="1 2" key="1">
    <citation type="journal article" date="2011" name="J. Bacteriol.">
        <title>Genome sequence of Chthoniobacter flavus Ellin428, an aerobic heterotrophic soil bacterium.</title>
        <authorList>
            <person name="Kant R."/>
            <person name="van Passel M.W."/>
            <person name="Palva A."/>
            <person name="Lucas S."/>
            <person name="Lapidus A."/>
            <person name="Glavina Del Rio T."/>
            <person name="Dalin E."/>
            <person name="Tice H."/>
            <person name="Bruce D."/>
            <person name="Goodwin L."/>
            <person name="Pitluck S."/>
            <person name="Larimer F.W."/>
            <person name="Land M.L."/>
            <person name="Hauser L."/>
            <person name="Sangwan P."/>
            <person name="de Vos W.M."/>
            <person name="Janssen P.H."/>
            <person name="Smidt H."/>
        </authorList>
    </citation>
    <scope>NUCLEOTIDE SEQUENCE [LARGE SCALE GENOMIC DNA]</scope>
    <source>
        <strain evidence="1 2">Ellin428</strain>
    </source>
</reference>
<sequence>MRADTVLSVIHRTPSEIMLPENLNMGELSEARRKAVASSIRPISIEELKELEVEIFPYHDSAWRERFSDFLQENHGATFYHATTQDHLHILYCHSKEKGIWYLPGSGLGPLQEKGLKILKKIVEKT</sequence>
<dbReference type="InParanoid" id="B4D669"/>
<evidence type="ECO:0000313" key="2">
    <source>
        <dbReference type="Proteomes" id="UP000005824"/>
    </source>
</evidence>
<dbReference type="EMBL" id="ABVL01000015">
    <property type="protein sequence ID" value="EDY17978.1"/>
    <property type="molecule type" value="Genomic_DNA"/>
</dbReference>
<proteinExistence type="predicted"/>
<organism evidence="1 2">
    <name type="scientific">Chthoniobacter flavus Ellin428</name>
    <dbReference type="NCBI Taxonomy" id="497964"/>
    <lineage>
        <taxon>Bacteria</taxon>
        <taxon>Pseudomonadati</taxon>
        <taxon>Verrucomicrobiota</taxon>
        <taxon>Spartobacteria</taxon>
        <taxon>Chthoniobacterales</taxon>
        <taxon>Chthoniobacteraceae</taxon>
        <taxon>Chthoniobacter</taxon>
    </lineage>
</organism>
<comment type="caution">
    <text evidence="1">The sequence shown here is derived from an EMBL/GenBank/DDBJ whole genome shotgun (WGS) entry which is preliminary data.</text>
</comment>
<name>B4D669_9BACT</name>